<reference evidence="3 4" key="1">
    <citation type="submission" date="2020-03" db="EMBL/GenBank/DDBJ databases">
        <title>Metagenomic, metatranscriptomic, and metabolomic analyses revealed the key microbes and metabolic features during the fermentation of ganjang, Korean traditional soy sauce.</title>
        <authorList>
            <person name="Chun B.H."/>
            <person name="Jeon C.O."/>
        </authorList>
    </citation>
    <scope>NUCLEOTIDE SEQUENCE [LARGE SCALE GENOMIC DNA]</scope>
    <source>
        <strain evidence="3 4">KG14</strain>
    </source>
</reference>
<dbReference type="InterPro" id="IPR003583">
    <property type="entry name" value="Hlx-hairpin-Hlx_DNA-bd_motif"/>
</dbReference>
<name>A0A851HYV4_9GAMM</name>
<dbReference type="InterPro" id="IPR004509">
    <property type="entry name" value="Competence_ComEA_HhH"/>
</dbReference>
<evidence type="ECO:0000256" key="1">
    <source>
        <dbReference type="SAM" id="SignalP"/>
    </source>
</evidence>
<dbReference type="Pfam" id="PF12836">
    <property type="entry name" value="HHH_3"/>
    <property type="match status" value="1"/>
</dbReference>
<proteinExistence type="predicted"/>
<dbReference type="GO" id="GO:0003677">
    <property type="term" value="F:DNA binding"/>
    <property type="evidence" value="ECO:0007669"/>
    <property type="project" value="UniProtKB-KW"/>
</dbReference>
<dbReference type="Gene3D" id="1.10.150.280">
    <property type="entry name" value="AF1531-like domain"/>
    <property type="match status" value="1"/>
</dbReference>
<dbReference type="SUPFAM" id="SSF47781">
    <property type="entry name" value="RuvA domain 2-like"/>
    <property type="match status" value="1"/>
</dbReference>
<dbReference type="InterPro" id="IPR051675">
    <property type="entry name" value="Endo/Exo/Phosphatase_dom_1"/>
</dbReference>
<feature type="domain" description="Helix-hairpin-helix DNA-binding motif class 1" evidence="2">
    <location>
        <begin position="66"/>
        <end position="85"/>
    </location>
</feature>
<evidence type="ECO:0000313" key="3">
    <source>
        <dbReference type="EMBL" id="NWN91131.1"/>
    </source>
</evidence>
<dbReference type="PANTHER" id="PTHR21180">
    <property type="entry name" value="ENDONUCLEASE/EXONUCLEASE/PHOSPHATASE FAMILY DOMAIN-CONTAINING PROTEIN 1"/>
    <property type="match status" value="1"/>
</dbReference>
<accession>A0A851HYV4</accession>
<dbReference type="SMART" id="SM00278">
    <property type="entry name" value="HhH1"/>
    <property type="match status" value="2"/>
</dbReference>
<dbReference type="NCBIfam" id="TIGR00426">
    <property type="entry name" value="competence protein ComEA helix-hairpin-helix repeat region"/>
    <property type="match status" value="1"/>
</dbReference>
<evidence type="ECO:0000259" key="2">
    <source>
        <dbReference type="SMART" id="SM00278"/>
    </source>
</evidence>
<dbReference type="AlphaFoldDB" id="A0A851HYV4"/>
<dbReference type="GO" id="GO:0015627">
    <property type="term" value="C:type II protein secretion system complex"/>
    <property type="evidence" value="ECO:0007669"/>
    <property type="project" value="TreeGrafter"/>
</dbReference>
<dbReference type="GO" id="GO:0006281">
    <property type="term" value="P:DNA repair"/>
    <property type="evidence" value="ECO:0007669"/>
    <property type="project" value="InterPro"/>
</dbReference>
<gene>
    <name evidence="3" type="ORF">HLV39_06465</name>
</gene>
<dbReference type="Proteomes" id="UP000536442">
    <property type="component" value="Unassembled WGS sequence"/>
</dbReference>
<keyword evidence="3" id="KW-0238">DNA-binding</keyword>
<dbReference type="InterPro" id="IPR010994">
    <property type="entry name" value="RuvA_2-like"/>
</dbReference>
<organism evidence="3 4">
    <name type="scientific">Marinobacter adhaerens</name>
    <dbReference type="NCBI Taxonomy" id="1033846"/>
    <lineage>
        <taxon>Bacteria</taxon>
        <taxon>Pseudomonadati</taxon>
        <taxon>Pseudomonadota</taxon>
        <taxon>Gammaproteobacteria</taxon>
        <taxon>Pseudomonadales</taxon>
        <taxon>Marinobacteraceae</taxon>
        <taxon>Marinobacter</taxon>
    </lineage>
</organism>
<evidence type="ECO:0000313" key="4">
    <source>
        <dbReference type="Proteomes" id="UP000536442"/>
    </source>
</evidence>
<sequence>MKRTPFFATLVLLFSLVSGFAYAEQPAININSADAATLSSLDGIGASKAEAIITYREENGPFKAPEDLSNVKGIGARTIEKNADRLAVK</sequence>
<dbReference type="GO" id="GO:0015628">
    <property type="term" value="P:protein secretion by the type II secretion system"/>
    <property type="evidence" value="ECO:0007669"/>
    <property type="project" value="TreeGrafter"/>
</dbReference>
<dbReference type="PANTHER" id="PTHR21180:SF32">
    <property type="entry name" value="ENDONUCLEASE_EXONUCLEASE_PHOSPHATASE FAMILY DOMAIN-CONTAINING PROTEIN 1"/>
    <property type="match status" value="1"/>
</dbReference>
<feature type="signal peptide" evidence="1">
    <location>
        <begin position="1"/>
        <end position="23"/>
    </location>
</feature>
<feature type="chain" id="PRO_5032284223" evidence="1">
    <location>
        <begin position="24"/>
        <end position="89"/>
    </location>
</feature>
<dbReference type="EMBL" id="JABEVQ010000003">
    <property type="protein sequence ID" value="NWN91131.1"/>
    <property type="molecule type" value="Genomic_DNA"/>
</dbReference>
<keyword evidence="4" id="KW-1185">Reference proteome</keyword>
<keyword evidence="1" id="KW-0732">Signal</keyword>
<comment type="caution">
    <text evidence="3">The sequence shown here is derived from an EMBL/GenBank/DDBJ whole genome shotgun (WGS) entry which is preliminary data.</text>
</comment>
<protein>
    <submittedName>
        <fullName evidence="3">ComEA family DNA-binding protein</fullName>
    </submittedName>
</protein>
<feature type="domain" description="Helix-hairpin-helix DNA-binding motif class 1" evidence="2">
    <location>
        <begin position="36"/>
        <end position="55"/>
    </location>
</feature>